<comment type="caution">
    <text evidence="2">The sequence shown here is derived from an EMBL/GenBank/DDBJ whole genome shotgun (WGS) entry which is preliminary data.</text>
</comment>
<reference evidence="2 3" key="1">
    <citation type="submission" date="2015-12" db="EMBL/GenBank/DDBJ databases">
        <title>The genome of Folsomia candida.</title>
        <authorList>
            <person name="Faddeeva A."/>
            <person name="Derks M.F."/>
            <person name="Anvar Y."/>
            <person name="Smit S."/>
            <person name="Van Straalen N."/>
            <person name="Roelofs D."/>
        </authorList>
    </citation>
    <scope>NUCLEOTIDE SEQUENCE [LARGE SCALE GENOMIC DNA]</scope>
    <source>
        <strain evidence="2 3">VU population</strain>
        <tissue evidence="2">Whole body</tissue>
    </source>
</reference>
<evidence type="ECO:0000256" key="1">
    <source>
        <dbReference type="SAM" id="Phobius"/>
    </source>
</evidence>
<dbReference type="AlphaFoldDB" id="A0A226DV17"/>
<organism evidence="2 3">
    <name type="scientific">Folsomia candida</name>
    <name type="common">Springtail</name>
    <dbReference type="NCBI Taxonomy" id="158441"/>
    <lineage>
        <taxon>Eukaryota</taxon>
        <taxon>Metazoa</taxon>
        <taxon>Ecdysozoa</taxon>
        <taxon>Arthropoda</taxon>
        <taxon>Hexapoda</taxon>
        <taxon>Collembola</taxon>
        <taxon>Entomobryomorpha</taxon>
        <taxon>Isotomoidea</taxon>
        <taxon>Isotomidae</taxon>
        <taxon>Proisotominae</taxon>
        <taxon>Folsomia</taxon>
    </lineage>
</organism>
<keyword evidence="3" id="KW-1185">Reference proteome</keyword>
<keyword evidence="1" id="KW-0812">Transmembrane</keyword>
<protein>
    <submittedName>
        <fullName evidence="2">Uncharacterized protein</fullName>
    </submittedName>
</protein>
<evidence type="ECO:0000313" key="2">
    <source>
        <dbReference type="EMBL" id="OXA48654.1"/>
    </source>
</evidence>
<accession>A0A226DV17</accession>
<dbReference type="EMBL" id="LNIX01000011">
    <property type="protein sequence ID" value="OXA48654.1"/>
    <property type="molecule type" value="Genomic_DNA"/>
</dbReference>
<name>A0A226DV17_FOLCA</name>
<sequence length="277" mass="31152">MGIRVAKFFLQNFLTVLRNFPSKQNITANRYYGSCQRNEYIFSKYFGHPTTFISVIFLPKLETNSDLQNLFLTHSTLNACGENPTYIFLIPSLLNSTMTEEIPLTRSTSKIFVIHGDDRNASGASFTLIAILLTRFALRNGATLAKAVGYFIKSWQWILSSLTGQYHGTPRMLRLVPSFPLLVIISLFAFFLVGTVFYQSSMFSSLVALTPPRLPSTLKSVVESKIQIITTTMTNVNDQFFGVAAGSENATRYPTRYPQPSCPYPHGYPLSATRYEN</sequence>
<evidence type="ECO:0000313" key="3">
    <source>
        <dbReference type="Proteomes" id="UP000198287"/>
    </source>
</evidence>
<proteinExistence type="predicted"/>
<feature type="transmembrane region" description="Helical" evidence="1">
    <location>
        <begin position="179"/>
        <end position="198"/>
    </location>
</feature>
<gene>
    <name evidence="2" type="ORF">Fcan01_16232</name>
</gene>
<keyword evidence="1" id="KW-0472">Membrane</keyword>
<dbReference type="Proteomes" id="UP000198287">
    <property type="component" value="Unassembled WGS sequence"/>
</dbReference>
<keyword evidence="1" id="KW-1133">Transmembrane helix</keyword>